<dbReference type="HOGENOM" id="CLU_056907_0_0_9"/>
<dbReference type="AlphaFoldDB" id="F8DHG6"/>
<keyword evidence="1" id="KW-1133">Transmembrane helix</keyword>
<dbReference type="Proteomes" id="UP000001502">
    <property type="component" value="Chromosome"/>
</dbReference>
<dbReference type="KEGG" id="scp:HMPREF0833_11766"/>
<evidence type="ECO:0000313" key="3">
    <source>
        <dbReference type="Proteomes" id="UP000001502"/>
    </source>
</evidence>
<keyword evidence="1" id="KW-0812">Transmembrane</keyword>
<sequence length="290" mass="34283">MKKKSIFKASFEESLNLEDDGFRKLQQEQHDKIAKFFKKGQASLWFRIRSFIVGLICPVGFNFILLAVSLGFRDNETLTLPIAKHVSLTADVFLIFLMLWLLFVLIGKFIKRTYLLPYRYQFHAFTFLLWFLLEIDLIVNDILLANLAFWEIIAIYGVIMVFIYMMLSVELTGLRKLMYDEERQVTFRDKVAKIISIYGMGILGISIVIKHIFGIFTIDISNSMKALGFLLLWVFCNIVVFAVIVFIGLPYFLQAYYQWKYPEEYREWEGKTVEEWYGKKYLKKHKELLK</sequence>
<accession>F8DHG6</accession>
<feature type="transmembrane region" description="Helical" evidence="1">
    <location>
        <begin position="153"/>
        <end position="174"/>
    </location>
</feature>
<feature type="transmembrane region" description="Helical" evidence="1">
    <location>
        <begin position="51"/>
        <end position="72"/>
    </location>
</feature>
<name>F8DHG6_STREP</name>
<protein>
    <submittedName>
        <fullName evidence="2">Uncharacterized protein</fullName>
    </submittedName>
</protein>
<reference evidence="3" key="1">
    <citation type="submission" date="2011-06" db="EMBL/GenBank/DDBJ databases">
        <title>Complete sequence of Streptococcus parasanguinis strain ATCC 15912.</title>
        <authorList>
            <person name="Muzny D."/>
            <person name="Qin X."/>
            <person name="Buhay C."/>
            <person name="Dugan-Rocha S."/>
            <person name="Ding Y."/>
            <person name="Chen G."/>
            <person name="Hawes A."/>
            <person name="Holder M."/>
            <person name="Jhangiani S."/>
            <person name="Johnson A."/>
            <person name="Khan Z."/>
            <person name="Li Z."/>
            <person name="Liu W."/>
            <person name="Liu X."/>
            <person name="Perez L."/>
            <person name="Shen H."/>
            <person name="Wang Q."/>
            <person name="Watt J."/>
            <person name="Xi L."/>
            <person name="Xin Y."/>
            <person name="Zhou J."/>
            <person name="Deng J."/>
            <person name="Jiang H."/>
            <person name="Liu Y."/>
            <person name="Qu J."/>
            <person name="Song X.-Z."/>
            <person name="Zhang L."/>
            <person name="Villasana D."/>
            <person name="Johnson A."/>
            <person name="Liu J."/>
            <person name="Liyanage D."/>
            <person name="Lorensuhewa L."/>
            <person name="Robinson T."/>
            <person name="Song A."/>
            <person name="Song B.-B."/>
            <person name="Dinh H."/>
            <person name="Thornton R."/>
            <person name="Coyle M."/>
            <person name="Francisco L."/>
            <person name="Jackson L."/>
            <person name="Javaid M."/>
            <person name="Korchina V."/>
            <person name="Kovar C."/>
            <person name="Mata R."/>
            <person name="Mathew T."/>
            <person name="Ngo R."/>
            <person name="Nguyen L."/>
            <person name="Nguyen N."/>
            <person name="Okwuonu G."/>
            <person name="Ongeri F."/>
            <person name="Pham C."/>
            <person name="Simmons D."/>
            <person name="Wilczek-Boney K."/>
            <person name="Hale W."/>
            <person name="Jakkamsetti A."/>
            <person name="Pham P."/>
            <person name="Ruth R."/>
            <person name="San Lucas F."/>
            <person name="Warren J."/>
            <person name="Zhang J."/>
            <person name="Zhao Z."/>
            <person name="Zhou C."/>
            <person name="Zhu D."/>
            <person name="Lee S."/>
            <person name="Bess C."/>
            <person name="Blankenburg K."/>
            <person name="Forbes L."/>
            <person name="Fu Q."/>
            <person name="Gubbala S."/>
            <person name="Hirani K."/>
            <person name="Jayaseelan J.C."/>
            <person name="Lara F."/>
            <person name="Munidasa M."/>
            <person name="Palculict T."/>
            <person name="Patil S."/>
            <person name="Pu L.-L."/>
            <person name="Saada N."/>
            <person name="Tang L."/>
            <person name="Weissenberger G."/>
            <person name="Zhu Y."/>
            <person name="Hemphill L."/>
            <person name="Shang Y."/>
            <person name="Youmans B."/>
            <person name="Ayvaz T."/>
            <person name="Ross M."/>
            <person name="Santibanez J."/>
            <person name="Aqrawi P."/>
            <person name="Gross S."/>
            <person name="Joshi V."/>
            <person name="Fowler G."/>
            <person name="Nazareth L."/>
            <person name="Reid J."/>
            <person name="Worley K."/>
            <person name="Petrosino J."/>
            <person name="Highlander S."/>
            <person name="Gibbs R."/>
        </authorList>
    </citation>
    <scope>NUCLEOTIDE SEQUENCE [LARGE SCALE GENOMIC DNA]</scope>
    <source>
        <strain evidence="3">ATCC 15912 / DSM 6778 / CIP 104372 / LMG 14537</strain>
    </source>
</reference>
<gene>
    <name evidence="2" type="ordered locus">HMPREF0833_11766</name>
</gene>
<dbReference type="RefSeq" id="WP_013904573.1">
    <property type="nucleotide sequence ID" value="NC_015678.1"/>
</dbReference>
<evidence type="ECO:0000313" key="2">
    <source>
        <dbReference type="EMBL" id="AEH56797.1"/>
    </source>
</evidence>
<dbReference type="EMBL" id="CP002843">
    <property type="protein sequence ID" value="AEH56797.1"/>
    <property type="molecule type" value="Genomic_DNA"/>
</dbReference>
<dbReference type="GeneID" id="10836316"/>
<feature type="transmembrane region" description="Helical" evidence="1">
    <location>
        <begin position="230"/>
        <end position="253"/>
    </location>
</feature>
<keyword evidence="1" id="KW-0472">Membrane</keyword>
<evidence type="ECO:0000256" key="1">
    <source>
        <dbReference type="SAM" id="Phobius"/>
    </source>
</evidence>
<feature type="transmembrane region" description="Helical" evidence="1">
    <location>
        <begin position="92"/>
        <end position="110"/>
    </location>
</feature>
<feature type="transmembrane region" description="Helical" evidence="1">
    <location>
        <begin position="122"/>
        <end position="147"/>
    </location>
</feature>
<feature type="transmembrane region" description="Helical" evidence="1">
    <location>
        <begin position="195"/>
        <end position="218"/>
    </location>
</feature>
<organism evidence="2 3">
    <name type="scientific">Streptococcus parasanguinis (strain ATCC 15912 / DSM 6778 / CIP 104372 / LMG 14537)</name>
    <dbReference type="NCBI Taxonomy" id="760570"/>
    <lineage>
        <taxon>Bacteria</taxon>
        <taxon>Bacillati</taxon>
        <taxon>Bacillota</taxon>
        <taxon>Bacilli</taxon>
        <taxon>Lactobacillales</taxon>
        <taxon>Streptococcaceae</taxon>
        <taxon>Streptococcus</taxon>
    </lineage>
</organism>
<proteinExistence type="predicted"/>